<feature type="transmembrane region" description="Helical" evidence="9">
    <location>
        <begin position="106"/>
        <end position="129"/>
    </location>
</feature>
<dbReference type="PANTHER" id="PTHR21290:SF34">
    <property type="entry name" value="PHOSPHATIDYLCHOLINE:CERAMIDE CHOLINEPHOSPHOTRANSFERASE 3-RELATED"/>
    <property type="match status" value="1"/>
</dbReference>
<comment type="similarity">
    <text evidence="2">Belongs to the sphingomyelin synthase family.</text>
</comment>
<dbReference type="Pfam" id="PF14360">
    <property type="entry name" value="PAP2_C"/>
    <property type="match status" value="1"/>
</dbReference>
<feature type="transmembrane region" description="Helical" evidence="9">
    <location>
        <begin position="211"/>
        <end position="231"/>
    </location>
</feature>
<dbReference type="CDD" id="cd01610">
    <property type="entry name" value="PAP2_like"/>
    <property type="match status" value="1"/>
</dbReference>
<name>A0AAF5PQ09_WUCBA</name>
<dbReference type="InterPro" id="IPR036938">
    <property type="entry name" value="PAP2/HPO_sf"/>
</dbReference>
<dbReference type="GO" id="GO:0047493">
    <property type="term" value="F:ceramide cholinephosphotransferase activity"/>
    <property type="evidence" value="ECO:0007669"/>
    <property type="project" value="TreeGrafter"/>
</dbReference>
<evidence type="ECO:0000256" key="1">
    <source>
        <dbReference type="ARBA" id="ARBA00004141"/>
    </source>
</evidence>
<feature type="transmembrane region" description="Helical" evidence="9">
    <location>
        <begin position="141"/>
        <end position="162"/>
    </location>
</feature>
<evidence type="ECO:0000313" key="11">
    <source>
        <dbReference type="Proteomes" id="UP000093561"/>
    </source>
</evidence>
<keyword evidence="7" id="KW-0443">Lipid metabolism</keyword>
<comment type="subcellular location">
    <subcellularLocation>
        <location evidence="1">Membrane</location>
        <topology evidence="1">Multi-pass membrane protein</topology>
    </subcellularLocation>
</comment>
<reference evidence="11" key="2">
    <citation type="journal article" date="2016" name="Mol. Ecol.">
        <title>Population genomics of the filarial nematode parasite Wuchereria bancrofti from mosquitoes.</title>
        <authorList>
            <person name="Small S.T."/>
            <person name="Reimer L.J."/>
            <person name="Tisch D.J."/>
            <person name="King C.L."/>
            <person name="Christensen B.M."/>
            <person name="Siba P.M."/>
            <person name="Kazura J.W."/>
            <person name="Serre D."/>
            <person name="Zimmerman P.A."/>
        </authorList>
    </citation>
    <scope>NUCLEOTIDE SEQUENCE</scope>
    <source>
        <strain evidence="11">pt0022</strain>
    </source>
</reference>
<feature type="domain" description="Sphingomyelin synthase-like" evidence="10">
    <location>
        <begin position="208"/>
        <end position="280"/>
    </location>
</feature>
<feature type="transmembrane region" description="Helical" evidence="9">
    <location>
        <begin position="238"/>
        <end position="260"/>
    </location>
</feature>
<accession>A0AAF5PQ09</accession>
<evidence type="ECO:0000256" key="5">
    <source>
        <dbReference type="ARBA" id="ARBA00022919"/>
    </source>
</evidence>
<keyword evidence="6 9" id="KW-1133">Transmembrane helix</keyword>
<dbReference type="GO" id="GO:0046513">
    <property type="term" value="P:ceramide biosynthetic process"/>
    <property type="evidence" value="ECO:0007669"/>
    <property type="project" value="TreeGrafter"/>
</dbReference>
<dbReference type="WBParaSite" id="mrna-Wban_03849">
    <property type="protein sequence ID" value="mrna-Wban_03849"/>
    <property type="gene ID" value="Wban_03849"/>
</dbReference>
<keyword evidence="3" id="KW-0808">Transferase</keyword>
<evidence type="ECO:0000256" key="2">
    <source>
        <dbReference type="ARBA" id="ARBA00005441"/>
    </source>
</evidence>
<sequence>MAKLPVYLRYSMSSIIAPLIKEERKSNVICEEKKEEGKDENRESGKFVRHLIMNVTVGGVELRKLLFVLTFLVLAAFSNWIALAYIHDFVGREALPDIVFSVVPELLWTLKVGDAIVTLCSTSFFTLLFLHKNRLIIIQRIAFIVACLYTMRTISLLCTQLPPGYIDNNKRCRSQSNHTGRDWHIIAWRVLSQAGKLGFQDMDDEMLCGDLLFSGHTLAMVVSSLTVAYYLPDSFRPLRYIPCMLSWVGMICMVISRTHYTIDVLFAYWLSTAVFSIYHAFCEIDLTSRKLSVLYRLWVMQIVGWLEIDITPGRIENRFEFPLLVHLYKWWSSPSRNRYYTQKSSCHHQKQHHQQHQQQQQHYQQQQIPASMLLKAWKEVFSFLGYIQRHTETRGDELQEILTTLVIVVGSRANRFSL</sequence>
<dbReference type="AlphaFoldDB" id="A0AAF5PQ09"/>
<evidence type="ECO:0000259" key="10">
    <source>
        <dbReference type="Pfam" id="PF14360"/>
    </source>
</evidence>
<evidence type="ECO:0000256" key="9">
    <source>
        <dbReference type="SAM" id="Phobius"/>
    </source>
</evidence>
<evidence type="ECO:0000313" key="12">
    <source>
        <dbReference type="WBParaSite" id="mrna-Wban_03849"/>
    </source>
</evidence>
<organism evidence="11 12">
    <name type="scientific">Wuchereria bancrofti</name>
    <dbReference type="NCBI Taxonomy" id="6293"/>
    <lineage>
        <taxon>Eukaryota</taxon>
        <taxon>Metazoa</taxon>
        <taxon>Ecdysozoa</taxon>
        <taxon>Nematoda</taxon>
        <taxon>Chromadorea</taxon>
        <taxon>Rhabditida</taxon>
        <taxon>Spirurina</taxon>
        <taxon>Spiruromorpha</taxon>
        <taxon>Filarioidea</taxon>
        <taxon>Onchocercidae</taxon>
        <taxon>Wuchereria</taxon>
    </lineage>
</organism>
<dbReference type="PANTHER" id="PTHR21290">
    <property type="entry name" value="SPHINGOMYELIN SYNTHETASE"/>
    <property type="match status" value="1"/>
</dbReference>
<keyword evidence="4 9" id="KW-0812">Transmembrane</keyword>
<dbReference type="InterPro" id="IPR045221">
    <property type="entry name" value="Sphingomyelin_synth-like"/>
</dbReference>
<evidence type="ECO:0000256" key="8">
    <source>
        <dbReference type="ARBA" id="ARBA00023136"/>
    </source>
</evidence>
<dbReference type="GO" id="GO:0005789">
    <property type="term" value="C:endoplasmic reticulum membrane"/>
    <property type="evidence" value="ECO:0007669"/>
    <property type="project" value="TreeGrafter"/>
</dbReference>
<dbReference type="InterPro" id="IPR025749">
    <property type="entry name" value="Sphingomyelin_synth-like_dom"/>
</dbReference>
<dbReference type="GO" id="GO:0005886">
    <property type="term" value="C:plasma membrane"/>
    <property type="evidence" value="ECO:0007669"/>
    <property type="project" value="TreeGrafter"/>
</dbReference>
<evidence type="ECO:0000256" key="4">
    <source>
        <dbReference type="ARBA" id="ARBA00022692"/>
    </source>
</evidence>
<reference evidence="12" key="3">
    <citation type="submission" date="2024-02" db="UniProtKB">
        <authorList>
            <consortium name="WormBaseParasite"/>
        </authorList>
    </citation>
    <scope>IDENTIFICATION</scope>
    <source>
        <strain evidence="12">pt0022</strain>
    </source>
</reference>
<keyword evidence="5" id="KW-0746">Sphingolipid metabolism</keyword>
<feature type="transmembrane region" description="Helical" evidence="9">
    <location>
        <begin position="65"/>
        <end position="86"/>
    </location>
</feature>
<evidence type="ECO:0000256" key="3">
    <source>
        <dbReference type="ARBA" id="ARBA00022679"/>
    </source>
</evidence>
<feature type="transmembrane region" description="Helical" evidence="9">
    <location>
        <begin position="266"/>
        <end position="286"/>
    </location>
</feature>
<dbReference type="GO" id="GO:0006686">
    <property type="term" value="P:sphingomyelin biosynthetic process"/>
    <property type="evidence" value="ECO:0007669"/>
    <property type="project" value="TreeGrafter"/>
</dbReference>
<dbReference type="GO" id="GO:0000139">
    <property type="term" value="C:Golgi membrane"/>
    <property type="evidence" value="ECO:0007669"/>
    <property type="project" value="TreeGrafter"/>
</dbReference>
<proteinExistence type="inferred from homology"/>
<protein>
    <submittedName>
        <fullName evidence="12">Sphingomyelin synthase-like domain-containing protein</fullName>
    </submittedName>
</protein>
<evidence type="ECO:0000256" key="7">
    <source>
        <dbReference type="ARBA" id="ARBA00023098"/>
    </source>
</evidence>
<keyword evidence="8 9" id="KW-0472">Membrane</keyword>
<dbReference type="Proteomes" id="UP000093561">
    <property type="component" value="Unassembled WGS sequence"/>
</dbReference>
<dbReference type="SUPFAM" id="SSF48317">
    <property type="entry name" value="Acid phosphatase/Vanadium-dependent haloperoxidase"/>
    <property type="match status" value="1"/>
</dbReference>
<dbReference type="GO" id="GO:0033188">
    <property type="term" value="F:sphingomyelin synthase activity"/>
    <property type="evidence" value="ECO:0007669"/>
    <property type="project" value="TreeGrafter"/>
</dbReference>
<reference evidence="11" key="1">
    <citation type="submission" date="2015-03" db="EMBL/GenBank/DDBJ databases">
        <title>Wuchereria bancrofti Genome Sequencing Papua New Guinea Strain.</title>
        <authorList>
            <person name="Small S.T."/>
            <person name="Serre D."/>
            <person name="Zimmerman P.A."/>
        </authorList>
    </citation>
    <scope>NUCLEOTIDE SEQUENCE [LARGE SCALE GENOMIC DNA]</scope>
    <source>
        <strain evidence="11">pt0022</strain>
    </source>
</reference>
<evidence type="ECO:0000256" key="6">
    <source>
        <dbReference type="ARBA" id="ARBA00022989"/>
    </source>
</evidence>